<evidence type="ECO:0000313" key="3">
    <source>
        <dbReference type="Proteomes" id="UP001444661"/>
    </source>
</evidence>
<accession>A0ABR1SQS0</accession>
<name>A0ABR1SQS0_9PEZI</name>
<protein>
    <submittedName>
        <fullName evidence="2">Uncharacterized protein</fullName>
    </submittedName>
</protein>
<evidence type="ECO:0000313" key="2">
    <source>
        <dbReference type="EMBL" id="KAK8036675.1"/>
    </source>
</evidence>
<keyword evidence="3" id="KW-1185">Reference proteome</keyword>
<sequence length="359" mass="40437">MSTISRREMALTSIAPVGVVRLAKDMTGGLDVNAKCPAIPRIAVYVDAYQETAEPATPTSVASSTRYRDLRTWTTPTNEHECPTIRPLQTFEQELDDSEIQKHEWDVDELAMGVQGQTQHGLCDEQSLEGRRTAHHGGLRYSRRRPRRSARIRQRKFRDGMHYGQLLENPFPYLELMDVDIVDVATAKASGDRIQLREERIASSGRFHYCQLESHEEIGNLLLCQEGALWSNSEEESLELSAINDMRGQVIPTLLESMNDMSSEQVVPNKLSDPSECMRAYQEPAEPDTPDFCRQLNANGYRVSSSTFSTKNLIRIWKGAKLHIIVKRKAAATDLDGPHASVNENSKLGNTMAYDDQNE</sequence>
<comment type="caution">
    <text evidence="2">The sequence shown here is derived from an EMBL/GenBank/DDBJ whole genome shotgun (WGS) entry which is preliminary data.</text>
</comment>
<feature type="region of interest" description="Disordered" evidence="1">
    <location>
        <begin position="333"/>
        <end position="359"/>
    </location>
</feature>
<dbReference type="EMBL" id="JAQQWK010000007">
    <property type="protein sequence ID" value="KAK8036675.1"/>
    <property type="molecule type" value="Genomic_DNA"/>
</dbReference>
<reference evidence="2 3" key="1">
    <citation type="submission" date="2023-01" db="EMBL/GenBank/DDBJ databases">
        <title>Analysis of 21 Apiospora genomes using comparative genomics revels a genus with tremendous synthesis potential of carbohydrate active enzymes and secondary metabolites.</title>
        <authorList>
            <person name="Sorensen T."/>
        </authorList>
    </citation>
    <scope>NUCLEOTIDE SEQUENCE [LARGE SCALE GENOMIC DNA]</scope>
    <source>
        <strain evidence="2 3">CBS 33761</strain>
    </source>
</reference>
<gene>
    <name evidence="2" type="ORF">PG993_008658</name>
</gene>
<proteinExistence type="predicted"/>
<dbReference type="Proteomes" id="UP001444661">
    <property type="component" value="Unassembled WGS sequence"/>
</dbReference>
<evidence type="ECO:0000256" key="1">
    <source>
        <dbReference type="SAM" id="MobiDB-lite"/>
    </source>
</evidence>
<organism evidence="2 3">
    <name type="scientific">Apiospora rasikravindrae</name>
    <dbReference type="NCBI Taxonomy" id="990691"/>
    <lineage>
        <taxon>Eukaryota</taxon>
        <taxon>Fungi</taxon>
        <taxon>Dikarya</taxon>
        <taxon>Ascomycota</taxon>
        <taxon>Pezizomycotina</taxon>
        <taxon>Sordariomycetes</taxon>
        <taxon>Xylariomycetidae</taxon>
        <taxon>Amphisphaeriales</taxon>
        <taxon>Apiosporaceae</taxon>
        <taxon>Apiospora</taxon>
    </lineage>
</organism>